<evidence type="ECO:0000256" key="1">
    <source>
        <dbReference type="ARBA" id="ARBA00023015"/>
    </source>
</evidence>
<dbReference type="InterPro" id="IPR001647">
    <property type="entry name" value="HTH_TetR"/>
</dbReference>
<evidence type="ECO:0000256" key="4">
    <source>
        <dbReference type="PROSITE-ProRule" id="PRU00335"/>
    </source>
</evidence>
<dbReference type="GO" id="GO:0003700">
    <property type="term" value="F:DNA-binding transcription factor activity"/>
    <property type="evidence" value="ECO:0007669"/>
    <property type="project" value="TreeGrafter"/>
</dbReference>
<evidence type="ECO:0000313" key="7">
    <source>
        <dbReference type="EMBL" id="MBB2994620.1"/>
    </source>
</evidence>
<dbReference type="PRINTS" id="PR00455">
    <property type="entry name" value="HTHTETR"/>
</dbReference>
<dbReference type="Pfam" id="PF00440">
    <property type="entry name" value="TetR_N"/>
    <property type="match status" value="1"/>
</dbReference>
<dbReference type="Proteomes" id="UP000523000">
    <property type="component" value="Unassembled WGS sequence"/>
</dbReference>
<dbReference type="InterPro" id="IPR009057">
    <property type="entry name" value="Homeodomain-like_sf"/>
</dbReference>
<feature type="region of interest" description="Disordered" evidence="5">
    <location>
        <begin position="1"/>
        <end position="30"/>
    </location>
</feature>
<proteinExistence type="predicted"/>
<dbReference type="GO" id="GO:0045892">
    <property type="term" value="P:negative regulation of DNA-templated transcription"/>
    <property type="evidence" value="ECO:0007669"/>
    <property type="project" value="InterPro"/>
</dbReference>
<dbReference type="PANTHER" id="PTHR30055:SF151">
    <property type="entry name" value="TRANSCRIPTIONAL REGULATORY PROTEIN"/>
    <property type="match status" value="1"/>
</dbReference>
<dbReference type="SUPFAM" id="SSF48498">
    <property type="entry name" value="Tetracyclin repressor-like, C-terminal domain"/>
    <property type="match status" value="1"/>
</dbReference>
<organism evidence="7 8">
    <name type="scientific">Paeniglutamicibacter cryotolerans</name>
    <dbReference type="NCBI Taxonomy" id="670079"/>
    <lineage>
        <taxon>Bacteria</taxon>
        <taxon>Bacillati</taxon>
        <taxon>Actinomycetota</taxon>
        <taxon>Actinomycetes</taxon>
        <taxon>Micrococcales</taxon>
        <taxon>Micrococcaceae</taxon>
        <taxon>Paeniglutamicibacter</taxon>
    </lineage>
</organism>
<feature type="DNA-binding region" description="H-T-H motif" evidence="4">
    <location>
        <begin position="55"/>
        <end position="74"/>
    </location>
</feature>
<dbReference type="RefSeq" id="WP_312855591.1">
    <property type="nucleotide sequence ID" value="NZ_BAABGK010000023.1"/>
</dbReference>
<protein>
    <submittedName>
        <fullName evidence="7">AcrR family transcriptional regulator</fullName>
    </submittedName>
</protein>
<dbReference type="Pfam" id="PF02909">
    <property type="entry name" value="TetR_C_1"/>
    <property type="match status" value="1"/>
</dbReference>
<feature type="domain" description="HTH tetR-type" evidence="6">
    <location>
        <begin position="32"/>
        <end position="92"/>
    </location>
</feature>
<dbReference type="PROSITE" id="PS50977">
    <property type="entry name" value="HTH_TETR_2"/>
    <property type="match status" value="1"/>
</dbReference>
<dbReference type="InterPro" id="IPR036271">
    <property type="entry name" value="Tet_transcr_reg_TetR-rel_C_sf"/>
</dbReference>
<dbReference type="InterPro" id="IPR050109">
    <property type="entry name" value="HTH-type_TetR-like_transc_reg"/>
</dbReference>
<reference evidence="7 8" key="1">
    <citation type="submission" date="2020-08" db="EMBL/GenBank/DDBJ databases">
        <title>Sequencing the genomes of 1000 actinobacteria strains.</title>
        <authorList>
            <person name="Klenk H.-P."/>
        </authorList>
    </citation>
    <scope>NUCLEOTIDE SEQUENCE [LARGE SCALE GENOMIC DNA]</scope>
    <source>
        <strain evidence="7 8">DSM 22826</strain>
    </source>
</reference>
<sequence length="241" mass="25675">MKQSTSGDENRMAGTTQVPAERRRAGRPKGTVLQREKIAAAALELVGAHGYEALTMSAVARELSVSPSALYNHVESKQQLLQWIQELVMARVESDAFHTLDIGAALRAWATSYRNVFAAHSPLIPVIAILPVAGSPNTLLMYEEVAAGMDRAGWPRADIVSSIVALESFIFGSALDATAPLDIFDPGPHSGSLPVFEDALRLQRESGKSSADDAFFIGLEALVNGLISRLSPVGGLGSTHN</sequence>
<comment type="caution">
    <text evidence="7">The sequence shown here is derived from an EMBL/GenBank/DDBJ whole genome shotgun (WGS) entry which is preliminary data.</text>
</comment>
<keyword evidence="2 4" id="KW-0238">DNA-binding</keyword>
<dbReference type="Gene3D" id="1.10.357.10">
    <property type="entry name" value="Tetracycline Repressor, domain 2"/>
    <property type="match status" value="1"/>
</dbReference>
<gene>
    <name evidence="7" type="ORF">E9229_000811</name>
</gene>
<dbReference type="SUPFAM" id="SSF46689">
    <property type="entry name" value="Homeodomain-like"/>
    <property type="match status" value="1"/>
</dbReference>
<dbReference type="GO" id="GO:0000976">
    <property type="term" value="F:transcription cis-regulatory region binding"/>
    <property type="evidence" value="ECO:0007669"/>
    <property type="project" value="TreeGrafter"/>
</dbReference>
<keyword evidence="1" id="KW-0805">Transcription regulation</keyword>
<accession>A0A839QFE2</accession>
<evidence type="ECO:0000256" key="3">
    <source>
        <dbReference type="ARBA" id="ARBA00023163"/>
    </source>
</evidence>
<dbReference type="InterPro" id="IPR004111">
    <property type="entry name" value="Repressor_TetR_C"/>
</dbReference>
<name>A0A839QFE2_9MICC</name>
<evidence type="ECO:0000256" key="2">
    <source>
        <dbReference type="ARBA" id="ARBA00023125"/>
    </source>
</evidence>
<dbReference type="PANTHER" id="PTHR30055">
    <property type="entry name" value="HTH-TYPE TRANSCRIPTIONAL REGULATOR RUTR"/>
    <property type="match status" value="1"/>
</dbReference>
<feature type="compositionally biased region" description="Polar residues" evidence="5">
    <location>
        <begin position="1"/>
        <end position="18"/>
    </location>
</feature>
<dbReference type="EMBL" id="JACHVS010000001">
    <property type="protein sequence ID" value="MBB2994620.1"/>
    <property type="molecule type" value="Genomic_DNA"/>
</dbReference>
<keyword evidence="8" id="KW-1185">Reference proteome</keyword>
<keyword evidence="3" id="KW-0804">Transcription</keyword>
<evidence type="ECO:0000313" key="8">
    <source>
        <dbReference type="Proteomes" id="UP000523000"/>
    </source>
</evidence>
<evidence type="ECO:0000259" key="6">
    <source>
        <dbReference type="PROSITE" id="PS50977"/>
    </source>
</evidence>
<dbReference type="AlphaFoldDB" id="A0A839QFE2"/>
<evidence type="ECO:0000256" key="5">
    <source>
        <dbReference type="SAM" id="MobiDB-lite"/>
    </source>
</evidence>